<dbReference type="Proteomes" id="UP000600071">
    <property type="component" value="Unassembled WGS sequence"/>
</dbReference>
<evidence type="ECO:0000256" key="8">
    <source>
        <dbReference type="ARBA" id="ARBA00048067"/>
    </source>
</evidence>
<dbReference type="SUPFAM" id="SSF51735">
    <property type="entry name" value="NAD(P)-binding Rossmann-fold domains"/>
    <property type="match status" value="1"/>
</dbReference>
<evidence type="ECO:0000256" key="4">
    <source>
        <dbReference type="ARBA" id="ARBA00022857"/>
    </source>
</evidence>
<dbReference type="NCBIfam" id="NF003251">
    <property type="entry name" value="PRK04207.1"/>
    <property type="match status" value="1"/>
</dbReference>
<dbReference type="EMBL" id="DQVR01000048">
    <property type="protein sequence ID" value="HIQ23855.1"/>
    <property type="molecule type" value="Genomic_DNA"/>
</dbReference>
<dbReference type="HAMAP" id="MF_00559">
    <property type="entry name" value="G3P_dehdrog_arch"/>
    <property type="match status" value="1"/>
</dbReference>
<feature type="binding site" evidence="10">
    <location>
        <begin position="195"/>
        <end position="196"/>
    </location>
    <ligand>
        <name>D-glyceraldehyde 3-phosphate</name>
        <dbReference type="ChEBI" id="CHEBI:59776"/>
    </ligand>
</feature>
<dbReference type="GO" id="GO:0006096">
    <property type="term" value="P:glycolytic process"/>
    <property type="evidence" value="ECO:0007669"/>
    <property type="project" value="UniProtKB-UniRule"/>
</dbReference>
<dbReference type="InterPro" id="IPR006436">
    <property type="entry name" value="Glyceraldehyde-3-P_DH_2_arc"/>
</dbReference>
<feature type="active site" description="Nucleophile" evidence="10 11">
    <location>
        <position position="141"/>
    </location>
</feature>
<dbReference type="InterPro" id="IPR020829">
    <property type="entry name" value="GlycerAld_3-P_DH_cat"/>
</dbReference>
<evidence type="ECO:0000256" key="6">
    <source>
        <dbReference type="ARBA" id="ARBA00023027"/>
    </source>
</evidence>
<comment type="subunit">
    <text evidence="3 10 12">Homotetramer.</text>
</comment>
<feature type="binding site" evidence="10">
    <location>
        <position position="111"/>
    </location>
    <ligand>
        <name>NAD(+)</name>
        <dbReference type="ChEBI" id="CHEBI:57540"/>
    </ligand>
</feature>
<evidence type="ECO:0000256" key="2">
    <source>
        <dbReference type="ARBA" id="ARBA00007406"/>
    </source>
</evidence>
<dbReference type="GO" id="GO:0008839">
    <property type="term" value="F:4-hydroxy-tetrahydrodipicolinate reductase"/>
    <property type="evidence" value="ECO:0007669"/>
    <property type="project" value="InterPro"/>
</dbReference>
<dbReference type="GO" id="GO:0005737">
    <property type="term" value="C:cytoplasm"/>
    <property type="evidence" value="ECO:0007669"/>
    <property type="project" value="UniProtKB-SubCell"/>
</dbReference>
<dbReference type="CDD" id="cd18127">
    <property type="entry name" value="GAPDH_II_C"/>
    <property type="match status" value="1"/>
</dbReference>
<evidence type="ECO:0000256" key="12">
    <source>
        <dbReference type="RuleBase" id="RU003388"/>
    </source>
</evidence>
<dbReference type="Gene3D" id="3.40.50.720">
    <property type="entry name" value="NAD(P)-binding Rossmann-like Domain"/>
    <property type="match status" value="1"/>
</dbReference>
<evidence type="ECO:0000313" key="14">
    <source>
        <dbReference type="EMBL" id="HIQ23855.1"/>
    </source>
</evidence>
<keyword evidence="5 10" id="KW-0560">Oxidoreductase</keyword>
<feature type="binding site" evidence="10">
    <location>
        <begin position="13"/>
        <end position="14"/>
    </location>
    <ligand>
        <name>NAD(+)</name>
        <dbReference type="ChEBI" id="CHEBI:57540"/>
    </ligand>
</feature>
<feature type="binding site" evidence="10">
    <location>
        <position position="169"/>
    </location>
    <ligand>
        <name>NAD(+)</name>
        <dbReference type="ChEBI" id="CHEBI:57540"/>
    </ligand>
</feature>
<dbReference type="InterPro" id="IPR020828">
    <property type="entry name" value="GlycerAld_3-P_DH_NAD(P)-bd"/>
</dbReference>
<dbReference type="Pfam" id="PF02800">
    <property type="entry name" value="Gp_dh_C"/>
    <property type="match status" value="1"/>
</dbReference>
<gene>
    <name evidence="10" type="primary">gap</name>
    <name evidence="14" type="ORF">EYH50_02260</name>
</gene>
<evidence type="ECO:0000256" key="5">
    <source>
        <dbReference type="ARBA" id="ARBA00023002"/>
    </source>
</evidence>
<dbReference type="GO" id="GO:0051287">
    <property type="term" value="F:NAD binding"/>
    <property type="evidence" value="ECO:0007669"/>
    <property type="project" value="UniProtKB-UniRule"/>
</dbReference>
<dbReference type="InterPro" id="IPR020831">
    <property type="entry name" value="GlycerAld/Erythrose_P_DH"/>
</dbReference>
<dbReference type="GO" id="GO:0009089">
    <property type="term" value="P:lysine biosynthetic process via diaminopimelate"/>
    <property type="evidence" value="ECO:0007669"/>
    <property type="project" value="InterPro"/>
</dbReference>
<protein>
    <recommendedName>
        <fullName evidence="10 12">Glyceraldehyde-3-phosphate dehydrogenase</fullName>
        <shortName evidence="10">GAPDH</shortName>
        <ecNumber evidence="10 12">1.2.1.59</ecNumber>
    </recommendedName>
    <alternativeName>
        <fullName evidence="10">NAD(P)-dependent glyceraldehyde-3-phosphate dehydrogenase</fullName>
    </alternativeName>
</protein>
<keyword evidence="4 10" id="KW-0521">NADP</keyword>
<proteinExistence type="inferred from homology"/>
<keyword evidence="7 10" id="KW-0324">Glycolysis</keyword>
<dbReference type="SMART" id="SM00846">
    <property type="entry name" value="Gp_dh_N"/>
    <property type="match status" value="1"/>
</dbReference>
<keyword evidence="6 10" id="KW-0520">NAD</keyword>
<comment type="catalytic activity">
    <reaction evidence="8 10 12">
        <text>D-glyceraldehyde 3-phosphate + phosphate + NADP(+) = (2R)-3-phospho-glyceroyl phosphate + NADPH + H(+)</text>
        <dbReference type="Rhea" id="RHEA:10296"/>
        <dbReference type="ChEBI" id="CHEBI:15378"/>
        <dbReference type="ChEBI" id="CHEBI:43474"/>
        <dbReference type="ChEBI" id="CHEBI:57604"/>
        <dbReference type="ChEBI" id="CHEBI:57783"/>
        <dbReference type="ChEBI" id="CHEBI:58349"/>
        <dbReference type="ChEBI" id="CHEBI:59776"/>
        <dbReference type="EC" id="1.2.1.59"/>
    </reaction>
</comment>
<keyword evidence="10 12" id="KW-0963">Cytoplasm</keyword>
<dbReference type="EC" id="1.2.1.59" evidence="10 12"/>
<comment type="caution">
    <text evidence="14">The sequence shown here is derived from an EMBL/GenBank/DDBJ whole genome shotgun (WGS) entry which is preliminary data.</text>
</comment>
<dbReference type="NCBIfam" id="TIGR01546">
    <property type="entry name" value="GAPDH-II_archae"/>
    <property type="match status" value="1"/>
</dbReference>
<dbReference type="SUPFAM" id="SSF55347">
    <property type="entry name" value="Glyceraldehyde-3-phosphate dehydrogenase-like, C-terminal domain"/>
    <property type="match status" value="1"/>
</dbReference>
<evidence type="ECO:0000256" key="10">
    <source>
        <dbReference type="HAMAP-Rule" id="MF_00559"/>
    </source>
</evidence>
<evidence type="ECO:0000256" key="1">
    <source>
        <dbReference type="ARBA" id="ARBA00004869"/>
    </source>
</evidence>
<comment type="subcellular location">
    <subcellularLocation>
        <location evidence="10 12">Cytoplasm</location>
    </subcellularLocation>
</comment>
<evidence type="ECO:0000256" key="9">
    <source>
        <dbReference type="ARBA" id="ARBA00048853"/>
    </source>
</evidence>
<reference evidence="14" key="1">
    <citation type="journal article" date="2020" name="ISME J.">
        <title>Gammaproteobacteria mediating utilization of methyl-, sulfur- and petroleum organic compounds in deep ocean hydrothermal plumes.</title>
        <authorList>
            <person name="Zhou Z."/>
            <person name="Liu Y."/>
            <person name="Pan J."/>
            <person name="Cron B.R."/>
            <person name="Toner B.M."/>
            <person name="Anantharaman K."/>
            <person name="Breier J.A."/>
            <person name="Dick G.J."/>
            <person name="Li M."/>
        </authorList>
    </citation>
    <scope>NUCLEOTIDE SEQUENCE</scope>
    <source>
        <strain evidence="14">SZUA-1523</strain>
    </source>
</reference>
<evidence type="ECO:0000256" key="3">
    <source>
        <dbReference type="ARBA" id="ARBA00011881"/>
    </source>
</evidence>
<evidence type="ECO:0000256" key="11">
    <source>
        <dbReference type="PIRSR" id="PIRSR000149-1"/>
    </source>
</evidence>
<dbReference type="InterPro" id="IPR036291">
    <property type="entry name" value="NAD(P)-bd_dom_sf"/>
</dbReference>
<dbReference type="PROSITE" id="PS00071">
    <property type="entry name" value="GAPDH"/>
    <property type="match status" value="1"/>
</dbReference>
<accession>A0A832ZUD0</accession>
<comment type="catalytic activity">
    <reaction evidence="9 10 12">
        <text>D-glyceraldehyde 3-phosphate + phosphate + NAD(+) = (2R)-3-phospho-glyceroyl phosphate + NADH + H(+)</text>
        <dbReference type="Rhea" id="RHEA:10300"/>
        <dbReference type="ChEBI" id="CHEBI:15378"/>
        <dbReference type="ChEBI" id="CHEBI:43474"/>
        <dbReference type="ChEBI" id="CHEBI:57540"/>
        <dbReference type="ChEBI" id="CHEBI:57604"/>
        <dbReference type="ChEBI" id="CHEBI:57945"/>
        <dbReference type="ChEBI" id="CHEBI:59776"/>
        <dbReference type="EC" id="1.2.1.59"/>
    </reaction>
</comment>
<dbReference type="InterPro" id="IPR020830">
    <property type="entry name" value="GlycerAld_3-P_DH_AS"/>
</dbReference>
<comment type="similarity">
    <text evidence="2 10 12">Belongs to the glyceraldehyde-3-phosphate dehydrogenase family.</text>
</comment>
<evidence type="ECO:0000259" key="13">
    <source>
        <dbReference type="SMART" id="SM00846"/>
    </source>
</evidence>
<dbReference type="InterPro" id="IPR000846">
    <property type="entry name" value="DapB_N"/>
</dbReference>
<dbReference type="GO" id="GO:0050661">
    <property type="term" value="F:NADP binding"/>
    <property type="evidence" value="ECO:0007669"/>
    <property type="project" value="UniProtKB-UniRule"/>
</dbReference>
<feature type="domain" description="Glyceraldehyde 3-phosphate dehydrogenase NAD(P) binding" evidence="13">
    <location>
        <begin position="4"/>
        <end position="141"/>
    </location>
</feature>
<dbReference type="Gene3D" id="3.30.360.10">
    <property type="entry name" value="Dihydrodipicolinate Reductase, domain 2"/>
    <property type="match status" value="1"/>
</dbReference>
<feature type="binding site" evidence="10">
    <location>
        <position position="303"/>
    </location>
    <ligand>
        <name>NAD(+)</name>
        <dbReference type="ChEBI" id="CHEBI:57540"/>
    </ligand>
</feature>
<dbReference type="GO" id="GO:0004365">
    <property type="term" value="F:glyceraldehyde-3-phosphate dehydrogenase (NAD+) (phosphorylating) activity"/>
    <property type="evidence" value="ECO:0007669"/>
    <property type="project" value="UniProtKB-UniRule"/>
</dbReference>
<evidence type="ECO:0000256" key="7">
    <source>
        <dbReference type="ARBA" id="ARBA00023152"/>
    </source>
</evidence>
<feature type="binding site" evidence="10">
    <location>
        <begin position="140"/>
        <end position="142"/>
    </location>
    <ligand>
        <name>D-glyceraldehyde 3-phosphate</name>
        <dbReference type="ChEBI" id="CHEBI:59776"/>
    </ligand>
</feature>
<sequence length="344" mass="37307">MARIRVAVNGFGTIGKRVAEAILKQPDMELVGVVKTKPDYVAKYAVSSGIPLYAPSDRLGAFKEKGIQVEGSLEDLLKKVDVVVDATPGGVGKEYKPIYERFGVKAIFQGGEKPEVAEVSFNTLCNYEEALGKKSVRVVSCNTTGLLRSICSLSKVAKIKKVRATIVRRASDPKEVKRGPINAIVPNPAKLPSHHAVDVKTVLPSLDIATTAVVVPTTLMHVHIVFAELEEGVTRDDVVSILEQTPRILLADAGLGLASTADLVEYARDLGRKRYDIPELVIWLDSVTVLGGREVVWMQAVHQESIVVPENIDAIRAVMEAAKSAEETIRITDRTLGLMNGRVP</sequence>
<dbReference type="CDD" id="cd02278">
    <property type="entry name" value="GAPDH_II_N"/>
    <property type="match status" value="1"/>
</dbReference>
<dbReference type="UniPathway" id="UPA00109">
    <property type="reaction ID" value="UER00184"/>
</dbReference>
<evidence type="ECO:0000313" key="15">
    <source>
        <dbReference type="Proteomes" id="UP000600071"/>
    </source>
</evidence>
<dbReference type="PIRSF" id="PIRSF000149">
    <property type="entry name" value="GAP_DH"/>
    <property type="match status" value="1"/>
</dbReference>
<comment type="pathway">
    <text evidence="1 10 12">Carbohydrate degradation; glycolysis; pyruvate from D-glyceraldehyde 3-phosphate: step 1/5.</text>
</comment>
<dbReference type="Pfam" id="PF01113">
    <property type="entry name" value="DapB_N"/>
    <property type="match status" value="1"/>
</dbReference>
<organism evidence="14 15">
    <name type="scientific">Pyrodictium delaneyi</name>
    <dbReference type="NCBI Taxonomy" id="1273541"/>
    <lineage>
        <taxon>Archaea</taxon>
        <taxon>Thermoproteota</taxon>
        <taxon>Thermoprotei</taxon>
        <taxon>Desulfurococcales</taxon>
        <taxon>Pyrodictiaceae</taxon>
        <taxon>Pyrodictium</taxon>
    </lineage>
</organism>
<dbReference type="AlphaFoldDB" id="A0A832ZUD0"/>
<name>A0A832ZUD0_9CREN</name>